<name>A0A6M0CRU2_9FLAO</name>
<evidence type="ECO:0000313" key="2">
    <source>
        <dbReference type="Proteomes" id="UP000474296"/>
    </source>
</evidence>
<dbReference type="EMBL" id="JAABOQ010000006">
    <property type="protein sequence ID" value="NER18579.1"/>
    <property type="molecule type" value="Genomic_DNA"/>
</dbReference>
<dbReference type="InterPro" id="IPR029058">
    <property type="entry name" value="AB_hydrolase_fold"/>
</dbReference>
<dbReference type="RefSeq" id="WP_164033260.1">
    <property type="nucleotide sequence ID" value="NZ_JAABOQ010000006.1"/>
</dbReference>
<protein>
    <submittedName>
        <fullName evidence="1">Uncharacterized protein</fullName>
    </submittedName>
</protein>
<keyword evidence="2" id="KW-1185">Reference proteome</keyword>
<comment type="caution">
    <text evidence="1">The sequence shown here is derived from an EMBL/GenBank/DDBJ whole genome shotgun (WGS) entry which is preliminary data.</text>
</comment>
<organism evidence="1 2">
    <name type="scientific">Spongiivirga citrea</name>
    <dbReference type="NCBI Taxonomy" id="1481457"/>
    <lineage>
        <taxon>Bacteria</taxon>
        <taxon>Pseudomonadati</taxon>
        <taxon>Bacteroidota</taxon>
        <taxon>Flavobacteriia</taxon>
        <taxon>Flavobacteriales</taxon>
        <taxon>Flavobacteriaceae</taxon>
        <taxon>Spongiivirga</taxon>
    </lineage>
</organism>
<dbReference type="SUPFAM" id="SSF53474">
    <property type="entry name" value="alpha/beta-Hydrolases"/>
    <property type="match status" value="1"/>
</dbReference>
<gene>
    <name evidence="1" type="ORF">GWK10_15270</name>
</gene>
<dbReference type="Gene3D" id="3.40.50.1820">
    <property type="entry name" value="alpha/beta hydrolase"/>
    <property type="match status" value="1"/>
</dbReference>
<reference evidence="1 2" key="1">
    <citation type="submission" date="2020-01" db="EMBL/GenBank/DDBJ databases">
        <title>Spongiivirga citrea KCTC 32990T.</title>
        <authorList>
            <person name="Wang G."/>
        </authorList>
    </citation>
    <scope>NUCLEOTIDE SEQUENCE [LARGE SCALE GENOMIC DNA]</scope>
    <source>
        <strain evidence="1 2">KCTC 32990</strain>
    </source>
</reference>
<proteinExistence type="predicted"/>
<sequence>MTHKALFFVFLSCCFLGFSQNMPKGEILDSLKIKGSDDSFALYLPSSFDASKPNPVVFIFEPAARSKIGIQPFIQASEEYGYILVCSNNAKNGPYNTNFEIANRLFNHVFSSFKIKENQIYFAGFSGGARLATAIAALTNKAAGVIACGAGFSHLPEHMPSTQNFAYVGMCGDRDFNYFEMINVKKFLERLNFTHAIFTYNGYHDWPSETKIKQAFDWLQLQTHRSKRKIVPEDILKSYYQSDYDRIEAFRKQGNWLQTALSYERMLASYKGLFELDSIQNQYDNLLKEKQLILANKQLSAALSEEVILKNKFRNRFDADLKSPKANRLNWWKKQLEKLKKQSEKSNLEHEKMIYRVKNSIGVMTWSTQNSNLYNANQSQKEYCQDLAKLMNTIFKK</sequence>
<accession>A0A6M0CRU2</accession>
<evidence type="ECO:0000313" key="1">
    <source>
        <dbReference type="EMBL" id="NER18579.1"/>
    </source>
</evidence>
<dbReference type="AlphaFoldDB" id="A0A6M0CRU2"/>
<dbReference type="Proteomes" id="UP000474296">
    <property type="component" value="Unassembled WGS sequence"/>
</dbReference>